<evidence type="ECO:0000313" key="2">
    <source>
        <dbReference type="EMBL" id="GJM54538.1"/>
    </source>
</evidence>
<dbReference type="Proteomes" id="UP001055025">
    <property type="component" value="Unassembled WGS sequence"/>
</dbReference>
<gene>
    <name evidence="2" type="ORF">ATOP_01930</name>
</gene>
<sequence length="100" mass="10788">MANVATSMQSRQAPKTGAVQVALDHSPRSVRPDPPGTALREEEEDHGAGRADAVGEAERRERVDFRRGELLDHRIGNLGPDHEQDGGESSGKRPHGTVLC</sequence>
<organism evidence="2 3">
    <name type="scientific">Granulimonas faecalis</name>
    <dbReference type="NCBI Taxonomy" id="2894155"/>
    <lineage>
        <taxon>Bacteria</taxon>
        <taxon>Bacillati</taxon>
        <taxon>Actinomycetota</taxon>
        <taxon>Coriobacteriia</taxon>
        <taxon>Coriobacteriales</taxon>
        <taxon>Kribbibacteriaceae</taxon>
        <taxon>Granulimonas</taxon>
    </lineage>
</organism>
<dbReference type="AlphaFoldDB" id="A0AAV5B0W3"/>
<feature type="compositionally biased region" description="Polar residues" evidence="1">
    <location>
        <begin position="1"/>
        <end position="13"/>
    </location>
</feature>
<dbReference type="EMBL" id="BQKC01000001">
    <property type="protein sequence ID" value="GJM54538.1"/>
    <property type="molecule type" value="Genomic_DNA"/>
</dbReference>
<evidence type="ECO:0000313" key="3">
    <source>
        <dbReference type="Proteomes" id="UP001055025"/>
    </source>
</evidence>
<name>A0AAV5B0W3_9ACTN</name>
<comment type="caution">
    <text evidence="2">The sequence shown here is derived from an EMBL/GenBank/DDBJ whole genome shotgun (WGS) entry which is preliminary data.</text>
</comment>
<reference evidence="2" key="1">
    <citation type="journal article" date="2022" name="Int. J. Syst. Evol. Microbiol.">
        <title>Granulimonas faecalis gen. nov., sp. nov., and Leptogranulimonas caecicola gen. nov., sp. nov., novel lactate-producing Atopobiaceae bacteria isolated from mouse intestines, and an emended description of the family Atopobiaceae.</title>
        <authorList>
            <person name="Morinaga K."/>
            <person name="Kusada H."/>
            <person name="Sakamoto S."/>
            <person name="Murakami T."/>
            <person name="Toyoda A."/>
            <person name="Mori H."/>
            <person name="Meng X.Y."/>
            <person name="Takashino M."/>
            <person name="Murotomi K."/>
            <person name="Tamaki H."/>
        </authorList>
    </citation>
    <scope>NUCLEOTIDE SEQUENCE</scope>
    <source>
        <strain evidence="2">OPF53</strain>
    </source>
</reference>
<proteinExistence type="predicted"/>
<evidence type="ECO:0000256" key="1">
    <source>
        <dbReference type="SAM" id="MobiDB-lite"/>
    </source>
</evidence>
<keyword evidence="3" id="KW-1185">Reference proteome</keyword>
<feature type="region of interest" description="Disordered" evidence="1">
    <location>
        <begin position="1"/>
        <end position="100"/>
    </location>
</feature>
<feature type="compositionally biased region" description="Basic and acidic residues" evidence="1">
    <location>
        <begin position="56"/>
        <end position="85"/>
    </location>
</feature>
<protein>
    <submittedName>
        <fullName evidence="2">Uncharacterized protein</fullName>
    </submittedName>
</protein>
<accession>A0AAV5B0W3</accession>